<dbReference type="Gene3D" id="3.80.10.10">
    <property type="entry name" value="Ribonuclease Inhibitor"/>
    <property type="match status" value="1"/>
</dbReference>
<dbReference type="PROSITE" id="PS51450">
    <property type="entry name" value="LRR"/>
    <property type="match status" value="1"/>
</dbReference>
<proteinExistence type="predicted"/>
<dbReference type="InterPro" id="IPR001611">
    <property type="entry name" value="Leu-rich_rpt"/>
</dbReference>
<protein>
    <recommendedName>
        <fullName evidence="3">Leucine-rich repeat domain-containing protein</fullName>
    </recommendedName>
</protein>
<sequence>MITLQEYLDKNYKNIAKERVDIININNQELGLERSYLDLRDFKNLETLICEGFDITKIDISNCFKLEHLYFNSTTPNLNITNNPNLVKISWSFSLRNLEVNNNSNLTVLNLSNNELTNVSFLRNLPCPEKLIALELNNNNIQTTDLEIFRNFVNLAILSIGADDNQRVNKGFYNHFYGSLEPLRNLFNLNTLRIENTDISSGLEYLKGNLVETMEGFFIKCEVCYPSAKVKSIQDELKIYGYNLLD</sequence>
<dbReference type="Proteomes" id="UP000265703">
    <property type="component" value="Unassembled WGS sequence"/>
</dbReference>
<dbReference type="AlphaFoldDB" id="A0A397SHX0"/>
<evidence type="ECO:0008006" key="3">
    <source>
        <dbReference type="Google" id="ProtNLM"/>
    </source>
</evidence>
<keyword evidence="2" id="KW-1185">Reference proteome</keyword>
<dbReference type="EMBL" id="QKYT01000670">
    <property type="protein sequence ID" value="RIA82381.1"/>
    <property type="molecule type" value="Genomic_DNA"/>
</dbReference>
<dbReference type="InterPro" id="IPR032675">
    <property type="entry name" value="LRR_dom_sf"/>
</dbReference>
<gene>
    <name evidence="1" type="ORF">C1645_835425</name>
</gene>
<evidence type="ECO:0000313" key="2">
    <source>
        <dbReference type="Proteomes" id="UP000265703"/>
    </source>
</evidence>
<dbReference type="SUPFAM" id="SSF52058">
    <property type="entry name" value="L domain-like"/>
    <property type="match status" value="1"/>
</dbReference>
<dbReference type="STRING" id="658196.A0A397SHX0"/>
<reference evidence="1 2" key="1">
    <citation type="submission" date="2018-06" db="EMBL/GenBank/DDBJ databases">
        <title>Comparative genomics reveals the genomic features of Rhizophagus irregularis, R. cerebriforme, R. diaphanum and Gigaspora rosea, and their symbiotic lifestyle signature.</title>
        <authorList>
            <person name="Morin E."/>
            <person name="San Clemente H."/>
            <person name="Chen E.C.H."/>
            <person name="De La Providencia I."/>
            <person name="Hainaut M."/>
            <person name="Kuo A."/>
            <person name="Kohler A."/>
            <person name="Murat C."/>
            <person name="Tang N."/>
            <person name="Roy S."/>
            <person name="Loubradou J."/>
            <person name="Henrissat B."/>
            <person name="Grigoriev I.V."/>
            <person name="Corradi N."/>
            <person name="Roux C."/>
            <person name="Martin F.M."/>
        </authorList>
    </citation>
    <scope>NUCLEOTIDE SEQUENCE [LARGE SCALE GENOMIC DNA]</scope>
    <source>
        <strain evidence="1 2">DAOM 227022</strain>
    </source>
</reference>
<dbReference type="OrthoDB" id="2373850at2759"/>
<accession>A0A397SHX0</accession>
<comment type="caution">
    <text evidence="1">The sequence shown here is derived from an EMBL/GenBank/DDBJ whole genome shotgun (WGS) entry which is preliminary data.</text>
</comment>
<organism evidence="1 2">
    <name type="scientific">Glomus cerebriforme</name>
    <dbReference type="NCBI Taxonomy" id="658196"/>
    <lineage>
        <taxon>Eukaryota</taxon>
        <taxon>Fungi</taxon>
        <taxon>Fungi incertae sedis</taxon>
        <taxon>Mucoromycota</taxon>
        <taxon>Glomeromycotina</taxon>
        <taxon>Glomeromycetes</taxon>
        <taxon>Glomerales</taxon>
        <taxon>Glomeraceae</taxon>
        <taxon>Glomus</taxon>
    </lineage>
</organism>
<name>A0A397SHX0_9GLOM</name>
<evidence type="ECO:0000313" key="1">
    <source>
        <dbReference type="EMBL" id="RIA82381.1"/>
    </source>
</evidence>